<evidence type="ECO:0000313" key="1">
    <source>
        <dbReference type="Proteomes" id="UP000035642"/>
    </source>
</evidence>
<reference evidence="1" key="1">
    <citation type="submission" date="2012-09" db="EMBL/GenBank/DDBJ databases">
        <authorList>
            <person name="Martin A.A."/>
        </authorList>
    </citation>
    <scope>NUCLEOTIDE SEQUENCE</scope>
</reference>
<proteinExistence type="predicted"/>
<evidence type="ECO:0000313" key="2">
    <source>
        <dbReference type="WBParaSite" id="ACAC_0001403301-mRNA-1"/>
    </source>
</evidence>
<accession>A0A0K0DQJ4</accession>
<dbReference type="AlphaFoldDB" id="A0A0K0DQJ4"/>
<reference evidence="2" key="2">
    <citation type="submission" date="2017-02" db="UniProtKB">
        <authorList>
            <consortium name="WormBaseParasite"/>
        </authorList>
    </citation>
    <scope>IDENTIFICATION</scope>
</reference>
<organism evidence="1 2">
    <name type="scientific">Angiostrongylus cantonensis</name>
    <name type="common">Rat lungworm</name>
    <dbReference type="NCBI Taxonomy" id="6313"/>
    <lineage>
        <taxon>Eukaryota</taxon>
        <taxon>Metazoa</taxon>
        <taxon>Ecdysozoa</taxon>
        <taxon>Nematoda</taxon>
        <taxon>Chromadorea</taxon>
        <taxon>Rhabditida</taxon>
        <taxon>Rhabditina</taxon>
        <taxon>Rhabditomorpha</taxon>
        <taxon>Strongyloidea</taxon>
        <taxon>Metastrongylidae</taxon>
        <taxon>Angiostrongylus</taxon>
    </lineage>
</organism>
<protein>
    <submittedName>
        <fullName evidence="2">ZP domain-containing protein</fullName>
    </submittedName>
</protein>
<dbReference type="Proteomes" id="UP000035642">
    <property type="component" value="Unassembled WGS sequence"/>
</dbReference>
<sequence>MEENREQFKIERLAPVTSAHSIKVCFNHIRTSVAFSFLDSQHIFISSSSSLNPAIQDPDMSEFYSRGPPFYKTKSPPPLYISRKGTFTSSSRQFKFPSIVVVISEQFVVNIFLCVVKADSIRMSKRPIDSNHSTFTILMYFFGDDYVTIDKGGVQHCG</sequence>
<dbReference type="WBParaSite" id="ACAC_0001403301-mRNA-1">
    <property type="protein sequence ID" value="ACAC_0001403301-mRNA-1"/>
    <property type="gene ID" value="ACAC_0001403301"/>
</dbReference>
<name>A0A0K0DQJ4_ANGCA</name>
<keyword evidence="1" id="KW-1185">Reference proteome</keyword>